<feature type="signal peptide" evidence="6">
    <location>
        <begin position="1"/>
        <end position="21"/>
    </location>
</feature>
<dbReference type="InterPro" id="IPR057739">
    <property type="entry name" value="Glyco_hydro_29_N"/>
</dbReference>
<proteinExistence type="inferred from homology"/>
<dbReference type="PANTHER" id="PTHR10030">
    <property type="entry name" value="ALPHA-L-FUCOSIDASE"/>
    <property type="match status" value="1"/>
</dbReference>
<name>A0ABD7U100_BACT4</name>
<comment type="similarity">
    <text evidence="1">Belongs to the glycosyl hydrolase 29 family.</text>
</comment>
<dbReference type="Pfam" id="PF01120">
    <property type="entry name" value="Alpha_L_fucos"/>
    <property type="match status" value="1"/>
</dbReference>
<evidence type="ECO:0000256" key="5">
    <source>
        <dbReference type="ARBA" id="ARBA00023295"/>
    </source>
</evidence>
<evidence type="ECO:0000259" key="7">
    <source>
        <dbReference type="Pfam" id="PF01120"/>
    </source>
</evidence>
<evidence type="ECO:0000256" key="6">
    <source>
        <dbReference type="SAM" id="SignalP"/>
    </source>
</evidence>
<dbReference type="EC" id="3.2.1.51" evidence="2"/>
<feature type="domain" description="Glycoside hydrolase family 29 N-terminal" evidence="7">
    <location>
        <begin position="65"/>
        <end position="340"/>
    </location>
</feature>
<dbReference type="Proteomes" id="UP001156218">
    <property type="component" value="Chromosome"/>
</dbReference>
<dbReference type="SMART" id="SM00812">
    <property type="entry name" value="Alpha_L_fucos"/>
    <property type="match status" value="1"/>
</dbReference>
<evidence type="ECO:0000313" key="8">
    <source>
        <dbReference type="EMBL" id="UYU65065.1"/>
    </source>
</evidence>
<accession>A0ABD7U100</accession>
<dbReference type="Gene3D" id="2.60.120.260">
    <property type="entry name" value="Galactose-binding domain-like"/>
    <property type="match status" value="1"/>
</dbReference>
<dbReference type="EMBL" id="CP083680">
    <property type="protein sequence ID" value="UYU65065.1"/>
    <property type="molecule type" value="Genomic_DNA"/>
</dbReference>
<dbReference type="SUPFAM" id="SSF49785">
    <property type="entry name" value="Galactose-binding domain-like"/>
    <property type="match status" value="1"/>
</dbReference>
<evidence type="ECO:0000256" key="3">
    <source>
        <dbReference type="ARBA" id="ARBA00022729"/>
    </source>
</evidence>
<sequence length="504" mass="58772">MMKKLFLLLISALCVTDGLFAQVLVPSQLPNHTQKLLMKRGYGMFIHFGVNTFSDDEWSDGTIPATAYNPADLDCDQWVRVARDAGFRYVLLVTKHHDGFCLWDSKYTDYDVASSRVKTDVVDEVSKACKKYGLQFGIYYSLWDRHEPSYKDKDFTKYIQFMTNQLTELLSNYGQVCELWFDGGWDKEGKDWHIPEIYELVKRLQPDCAVGVNNAIVDKEDSKDFILPDSMVVDNRYYMQYFPTDFRLRDPKIAHKKDKKQYLYQGESYYLPFEHTICLSNSWNWFQKATPRPVRDLDELEELFYWCTDNDNTLVINVPPDSTGRIREYEANAVIELGRRLGIRRNKPFPKNGKCISLEAKVQASSVYQNNVGEYGPQWAVDGGMQTRWASSDTLPQLVVHLDESEMFNKVSIFEYCETRTSDDGISTIRYNRIQSYQIDIWKQGQWLTVYMSDQPMRDCKVIRFPQYYQTSKIRLKVLKAIAPPSLYEFNVLSMPDGKYISGK</sequence>
<evidence type="ECO:0000256" key="4">
    <source>
        <dbReference type="ARBA" id="ARBA00022801"/>
    </source>
</evidence>
<dbReference type="InterPro" id="IPR008979">
    <property type="entry name" value="Galactose-bd-like_sf"/>
</dbReference>
<evidence type="ECO:0000256" key="2">
    <source>
        <dbReference type="ARBA" id="ARBA00012662"/>
    </source>
</evidence>
<gene>
    <name evidence="8" type="ORF">KQP68_15925</name>
</gene>
<protein>
    <recommendedName>
        <fullName evidence="2">alpha-L-fucosidase</fullName>
        <ecNumber evidence="2">3.2.1.51</ecNumber>
    </recommendedName>
</protein>
<keyword evidence="4" id="KW-0378">Hydrolase</keyword>
<evidence type="ECO:0000313" key="9">
    <source>
        <dbReference type="Proteomes" id="UP001156218"/>
    </source>
</evidence>
<dbReference type="AlphaFoldDB" id="A0ABD7U100"/>
<dbReference type="GO" id="GO:0004553">
    <property type="term" value="F:hydrolase activity, hydrolyzing O-glycosyl compounds"/>
    <property type="evidence" value="ECO:0007669"/>
    <property type="project" value="UniProtKB-ARBA"/>
</dbReference>
<feature type="chain" id="PRO_5044889125" description="alpha-L-fucosidase" evidence="6">
    <location>
        <begin position="22"/>
        <end position="504"/>
    </location>
</feature>
<dbReference type="Gene3D" id="3.20.20.80">
    <property type="entry name" value="Glycosidases"/>
    <property type="match status" value="1"/>
</dbReference>
<organism evidence="8 9">
    <name type="scientific">Bacteroides thetaiotaomicron</name>
    <dbReference type="NCBI Taxonomy" id="818"/>
    <lineage>
        <taxon>Bacteria</taxon>
        <taxon>Pseudomonadati</taxon>
        <taxon>Bacteroidota</taxon>
        <taxon>Bacteroidia</taxon>
        <taxon>Bacteroidales</taxon>
        <taxon>Bacteroidaceae</taxon>
        <taxon>Bacteroides</taxon>
    </lineage>
</organism>
<dbReference type="RefSeq" id="WP_055229213.1">
    <property type="nucleotide sequence ID" value="NZ_CP083680.1"/>
</dbReference>
<reference evidence="8 9" key="1">
    <citation type="submission" date="2021-06" db="EMBL/GenBank/DDBJ databases">
        <title>Interrogation of the integrated mobile genetic elements in gut-associated Bacteroides with a consensus prediction approach.</title>
        <authorList>
            <person name="Campbell D.E."/>
            <person name="Leigh J.R."/>
            <person name="Kim T."/>
            <person name="England W."/>
            <person name="Whitaker R.J."/>
            <person name="Degnan P.H."/>
        </authorList>
    </citation>
    <scope>NUCLEOTIDE SEQUENCE [LARGE SCALE GENOMIC DNA]</scope>
    <source>
        <strain evidence="8 9">WAL8669</strain>
    </source>
</reference>
<keyword evidence="5" id="KW-0326">Glycosidase</keyword>
<keyword evidence="3 6" id="KW-0732">Signal</keyword>
<evidence type="ECO:0000256" key="1">
    <source>
        <dbReference type="ARBA" id="ARBA00007951"/>
    </source>
</evidence>
<dbReference type="InterPro" id="IPR000933">
    <property type="entry name" value="Glyco_hydro_29"/>
</dbReference>
<dbReference type="SUPFAM" id="SSF51445">
    <property type="entry name" value="(Trans)glycosidases"/>
    <property type="match status" value="1"/>
</dbReference>
<dbReference type="InterPro" id="IPR017853">
    <property type="entry name" value="GH"/>
</dbReference>
<dbReference type="PANTHER" id="PTHR10030:SF37">
    <property type="entry name" value="ALPHA-L-FUCOSIDASE-RELATED"/>
    <property type="match status" value="1"/>
</dbReference>